<evidence type="ECO:0000256" key="9">
    <source>
        <dbReference type="SAM" id="Phobius"/>
    </source>
</evidence>
<evidence type="ECO:0000256" key="2">
    <source>
        <dbReference type="ARBA" id="ARBA00012438"/>
    </source>
</evidence>
<evidence type="ECO:0000256" key="4">
    <source>
        <dbReference type="ARBA" id="ARBA00022679"/>
    </source>
</evidence>
<feature type="transmembrane region" description="Helical" evidence="9">
    <location>
        <begin position="176"/>
        <end position="199"/>
    </location>
</feature>
<dbReference type="PANTHER" id="PTHR43065:SF10">
    <property type="entry name" value="PEROXIDE STRESS-ACTIVATED HISTIDINE KINASE MAK3"/>
    <property type="match status" value="1"/>
</dbReference>
<dbReference type="PROSITE" id="PS50109">
    <property type="entry name" value="HIS_KIN"/>
    <property type="match status" value="1"/>
</dbReference>
<dbReference type="InterPro" id="IPR005467">
    <property type="entry name" value="His_kinase_dom"/>
</dbReference>
<reference evidence="11 12" key="1">
    <citation type="submission" date="2016-04" db="EMBL/GenBank/DDBJ databases">
        <title>Draft genome sequence of Janthinobacterium psychrotolerans sp. nov., isolated from freshwater sediments in Denmark.</title>
        <authorList>
            <person name="Gong X."/>
            <person name="Skrivergaard S."/>
            <person name="Korsgaard B.S."/>
            <person name="Schreiber L."/>
            <person name="Marshall I.P."/>
            <person name="Finster K."/>
            <person name="Schramm A."/>
        </authorList>
    </citation>
    <scope>NUCLEOTIDE SEQUENCE [LARGE SCALE GENOMIC DNA]</scope>
    <source>
        <strain evidence="11 12">S3-2</strain>
    </source>
</reference>
<dbReference type="InterPro" id="IPR004358">
    <property type="entry name" value="Sig_transdc_His_kin-like_C"/>
</dbReference>
<keyword evidence="8" id="KW-0902">Two-component regulatory system</keyword>
<dbReference type="InterPro" id="IPR036890">
    <property type="entry name" value="HATPase_C_sf"/>
</dbReference>
<keyword evidence="12" id="KW-1185">Reference proteome</keyword>
<dbReference type="Gene3D" id="1.10.287.130">
    <property type="match status" value="1"/>
</dbReference>
<sequence>MLKRDLLWSWAAIAAMVALLIWLLLQLGRQGADAQIVAARTRASAICQIMRAGSGRMTLNGNNDTMDEAVDRAVVDMALREDAGFEGGLWTEQHGVFAYAFPTYDGSGVKDDAPAAELPRIAALARRTLAVGAGVDEVRPGLREAVVYTACPLSKNMAGWTMTRVATIADSALNHLTLAVSLLLGSLVMAGAWFAFLLMRWGREAQRLSALLVASERMAALGGLAAGLAHEIRNPLGTIRMKAENALAAPPARRQERTEAALQTTLGQVQRLETLVSSLLALTQSFHPQRAPVALAGWLEHCRLTHAEAAAEMGVSIALDVEAGLDQATRDIALFDAAHMERVIDNLLLNALAHAHAGGHIVLGAARGDACLRLSVSDDGSGVPPPLRATLFDPLVTGRVGGTGLGLAVVREVVQAHGGSVALDPTHAQGTRIVLELPWP</sequence>
<dbReference type="GO" id="GO:0000155">
    <property type="term" value="F:phosphorelay sensor kinase activity"/>
    <property type="evidence" value="ECO:0007669"/>
    <property type="project" value="InterPro"/>
</dbReference>
<dbReference type="AlphaFoldDB" id="A0A1A7C744"/>
<dbReference type="STRING" id="1747903.ASR47_103410"/>
<dbReference type="Gene3D" id="3.30.565.10">
    <property type="entry name" value="Histidine kinase-like ATPase, C-terminal domain"/>
    <property type="match status" value="1"/>
</dbReference>
<evidence type="ECO:0000313" key="12">
    <source>
        <dbReference type="Proteomes" id="UP000092713"/>
    </source>
</evidence>
<comment type="catalytic activity">
    <reaction evidence="1">
        <text>ATP + protein L-histidine = ADP + protein N-phospho-L-histidine.</text>
        <dbReference type="EC" id="2.7.13.3"/>
    </reaction>
</comment>
<dbReference type="GO" id="GO:0005524">
    <property type="term" value="F:ATP binding"/>
    <property type="evidence" value="ECO:0007669"/>
    <property type="project" value="UniProtKB-KW"/>
</dbReference>
<keyword evidence="9" id="KW-0472">Membrane</keyword>
<protein>
    <recommendedName>
        <fullName evidence="2">histidine kinase</fullName>
        <ecNumber evidence="2">2.7.13.3</ecNumber>
    </recommendedName>
</protein>
<feature type="domain" description="Histidine kinase" evidence="10">
    <location>
        <begin position="227"/>
        <end position="440"/>
    </location>
</feature>
<dbReference type="OrthoDB" id="224978at2"/>
<evidence type="ECO:0000313" key="11">
    <source>
        <dbReference type="EMBL" id="OBV41537.1"/>
    </source>
</evidence>
<dbReference type="CDD" id="cd00082">
    <property type="entry name" value="HisKA"/>
    <property type="match status" value="1"/>
</dbReference>
<keyword evidence="9" id="KW-0812">Transmembrane</keyword>
<dbReference type="PATRIC" id="fig|1747903.4.peg.5220"/>
<organism evidence="11 12">
    <name type="scientific">Janthinobacterium psychrotolerans</name>
    <dbReference type="NCBI Taxonomy" id="1747903"/>
    <lineage>
        <taxon>Bacteria</taxon>
        <taxon>Pseudomonadati</taxon>
        <taxon>Pseudomonadota</taxon>
        <taxon>Betaproteobacteria</taxon>
        <taxon>Burkholderiales</taxon>
        <taxon>Oxalobacteraceae</taxon>
        <taxon>Janthinobacterium</taxon>
    </lineage>
</organism>
<dbReference type="InterPro" id="IPR003661">
    <property type="entry name" value="HisK_dim/P_dom"/>
</dbReference>
<keyword evidence="7" id="KW-0067">ATP-binding</keyword>
<name>A0A1A7C744_9BURK</name>
<dbReference type="EC" id="2.7.13.3" evidence="2"/>
<evidence type="ECO:0000256" key="6">
    <source>
        <dbReference type="ARBA" id="ARBA00022777"/>
    </source>
</evidence>
<gene>
    <name evidence="11" type="ORF">ASR47_103410</name>
</gene>
<proteinExistence type="predicted"/>
<dbReference type="PRINTS" id="PR00344">
    <property type="entry name" value="BCTRLSENSOR"/>
</dbReference>
<keyword evidence="9" id="KW-1133">Transmembrane helix</keyword>
<dbReference type="EMBL" id="LOCQ01000029">
    <property type="protein sequence ID" value="OBV41537.1"/>
    <property type="molecule type" value="Genomic_DNA"/>
</dbReference>
<keyword evidence="5" id="KW-0547">Nucleotide-binding</keyword>
<dbReference type="Pfam" id="PF00512">
    <property type="entry name" value="HisKA"/>
    <property type="match status" value="1"/>
</dbReference>
<dbReference type="Proteomes" id="UP000092713">
    <property type="component" value="Unassembled WGS sequence"/>
</dbReference>
<evidence type="ECO:0000256" key="8">
    <source>
        <dbReference type="ARBA" id="ARBA00023012"/>
    </source>
</evidence>
<keyword evidence="3" id="KW-0597">Phosphoprotein</keyword>
<dbReference type="SMART" id="SM00387">
    <property type="entry name" value="HATPase_c"/>
    <property type="match status" value="1"/>
</dbReference>
<dbReference type="InterPro" id="IPR036097">
    <property type="entry name" value="HisK_dim/P_sf"/>
</dbReference>
<keyword evidence="4" id="KW-0808">Transferase</keyword>
<dbReference type="PANTHER" id="PTHR43065">
    <property type="entry name" value="SENSOR HISTIDINE KINASE"/>
    <property type="match status" value="1"/>
</dbReference>
<evidence type="ECO:0000256" key="5">
    <source>
        <dbReference type="ARBA" id="ARBA00022741"/>
    </source>
</evidence>
<dbReference type="InterPro" id="IPR003594">
    <property type="entry name" value="HATPase_dom"/>
</dbReference>
<evidence type="ECO:0000259" key="10">
    <source>
        <dbReference type="PROSITE" id="PS50109"/>
    </source>
</evidence>
<accession>A0A1A7C744</accession>
<dbReference type="SUPFAM" id="SSF55874">
    <property type="entry name" value="ATPase domain of HSP90 chaperone/DNA topoisomerase II/histidine kinase"/>
    <property type="match status" value="1"/>
</dbReference>
<evidence type="ECO:0000256" key="1">
    <source>
        <dbReference type="ARBA" id="ARBA00000085"/>
    </source>
</evidence>
<dbReference type="Pfam" id="PF02518">
    <property type="entry name" value="HATPase_c"/>
    <property type="match status" value="1"/>
</dbReference>
<keyword evidence="6 11" id="KW-0418">Kinase</keyword>
<dbReference type="SMART" id="SM00388">
    <property type="entry name" value="HisKA"/>
    <property type="match status" value="1"/>
</dbReference>
<evidence type="ECO:0000256" key="3">
    <source>
        <dbReference type="ARBA" id="ARBA00022553"/>
    </source>
</evidence>
<comment type="caution">
    <text evidence="11">The sequence shown here is derived from an EMBL/GenBank/DDBJ whole genome shotgun (WGS) entry which is preliminary data.</text>
</comment>
<dbReference type="SUPFAM" id="SSF47384">
    <property type="entry name" value="Homodimeric domain of signal transducing histidine kinase"/>
    <property type="match status" value="1"/>
</dbReference>
<dbReference type="CDD" id="cd00075">
    <property type="entry name" value="HATPase"/>
    <property type="match status" value="1"/>
</dbReference>
<evidence type="ECO:0000256" key="7">
    <source>
        <dbReference type="ARBA" id="ARBA00022840"/>
    </source>
</evidence>